<evidence type="ECO:0000259" key="5">
    <source>
        <dbReference type="Pfam" id="PF05592"/>
    </source>
</evidence>
<dbReference type="AlphaFoldDB" id="A0A370BD02"/>
<feature type="domain" description="Alpha-L-rhamnosidase C-terminal" evidence="8">
    <location>
        <begin position="845"/>
        <end position="917"/>
    </location>
</feature>
<dbReference type="PANTHER" id="PTHR33307">
    <property type="entry name" value="ALPHA-RHAMNOSIDASE (EUROFUNG)"/>
    <property type="match status" value="1"/>
</dbReference>
<dbReference type="SUPFAM" id="SSF48208">
    <property type="entry name" value="Six-hairpin glycosidases"/>
    <property type="match status" value="1"/>
</dbReference>
<evidence type="ECO:0000259" key="6">
    <source>
        <dbReference type="Pfam" id="PF08531"/>
    </source>
</evidence>
<dbReference type="InterPro" id="IPR008928">
    <property type="entry name" value="6-hairpin_glycosidase_sf"/>
</dbReference>
<gene>
    <name evidence="9" type="ORF">DVH02_02860</name>
</gene>
<proteinExistence type="predicted"/>
<dbReference type="EC" id="3.2.1.40" evidence="2"/>
<dbReference type="Pfam" id="PF17389">
    <property type="entry name" value="Bac_rhamnosid6H"/>
    <property type="match status" value="1"/>
</dbReference>
<dbReference type="Pfam" id="PF05592">
    <property type="entry name" value="Bac_rhamnosid"/>
    <property type="match status" value="1"/>
</dbReference>
<dbReference type="Pfam" id="PF17390">
    <property type="entry name" value="Bac_rhamnosid_C"/>
    <property type="match status" value="1"/>
</dbReference>
<feature type="domain" description="Alpha-L-rhamnosidase six-hairpin glycosidase" evidence="7">
    <location>
        <begin position="501"/>
        <end position="841"/>
    </location>
</feature>
<dbReference type="InterPro" id="IPR013783">
    <property type="entry name" value="Ig-like_fold"/>
</dbReference>
<evidence type="ECO:0000256" key="1">
    <source>
        <dbReference type="ARBA" id="ARBA00001445"/>
    </source>
</evidence>
<dbReference type="InterPro" id="IPR013737">
    <property type="entry name" value="Bac_rhamnosid_N"/>
</dbReference>
<dbReference type="InterPro" id="IPR035396">
    <property type="entry name" value="Bac_rhamnosid6H"/>
</dbReference>
<dbReference type="Pfam" id="PF25788">
    <property type="entry name" value="Ig_Rha78A_N"/>
    <property type="match status" value="1"/>
</dbReference>
<accession>A0A370BD02</accession>
<evidence type="ECO:0000313" key="9">
    <source>
        <dbReference type="EMBL" id="RDG39630.1"/>
    </source>
</evidence>
<protein>
    <recommendedName>
        <fullName evidence="2">alpha-L-rhamnosidase</fullName>
        <ecNumber evidence="2">3.2.1.40</ecNumber>
    </recommendedName>
</protein>
<dbReference type="InterPro" id="IPR008902">
    <property type="entry name" value="Rhamnosid_concanavalin"/>
</dbReference>
<dbReference type="Pfam" id="PF08531">
    <property type="entry name" value="Bac_rhamnosid_N"/>
    <property type="match status" value="1"/>
</dbReference>
<evidence type="ECO:0000259" key="8">
    <source>
        <dbReference type="Pfam" id="PF17390"/>
    </source>
</evidence>
<evidence type="ECO:0000256" key="2">
    <source>
        <dbReference type="ARBA" id="ARBA00012652"/>
    </source>
</evidence>
<comment type="caution">
    <text evidence="9">The sequence shown here is derived from an EMBL/GenBank/DDBJ whole genome shotgun (WGS) entry which is preliminary data.</text>
</comment>
<feature type="region of interest" description="Disordered" evidence="4">
    <location>
        <begin position="902"/>
        <end position="925"/>
    </location>
</feature>
<dbReference type="InterPro" id="IPR016007">
    <property type="entry name" value="Alpha_rhamnosid"/>
</dbReference>
<dbReference type="Gene3D" id="1.50.10.10">
    <property type="match status" value="1"/>
</dbReference>
<dbReference type="InterPro" id="IPR035398">
    <property type="entry name" value="Bac_rhamnosid_C"/>
</dbReference>
<evidence type="ECO:0000259" key="7">
    <source>
        <dbReference type="Pfam" id="PF17389"/>
    </source>
</evidence>
<evidence type="ECO:0000313" key="10">
    <source>
        <dbReference type="Proteomes" id="UP000253741"/>
    </source>
</evidence>
<dbReference type="InterPro" id="IPR012341">
    <property type="entry name" value="6hp_glycosidase-like_sf"/>
</dbReference>
<comment type="catalytic activity">
    <reaction evidence="1">
        <text>Hydrolysis of terminal non-reducing alpha-L-rhamnose residues in alpha-L-rhamnosides.</text>
        <dbReference type="EC" id="3.2.1.40"/>
    </reaction>
</comment>
<name>A0A370BD02_9ACTN</name>
<dbReference type="Proteomes" id="UP000253741">
    <property type="component" value="Unassembled WGS sequence"/>
</dbReference>
<feature type="domain" description="Alpha-L-rhamnosidase concanavalin-like" evidence="5">
    <location>
        <begin position="395"/>
        <end position="495"/>
    </location>
</feature>
<dbReference type="GO" id="GO:0030596">
    <property type="term" value="F:alpha-L-rhamnosidase activity"/>
    <property type="evidence" value="ECO:0007669"/>
    <property type="project" value="UniProtKB-EC"/>
</dbReference>
<reference evidence="9 10" key="1">
    <citation type="submission" date="2018-07" db="EMBL/GenBank/DDBJ databases">
        <title>Streptomyces species from bats.</title>
        <authorList>
            <person name="Dunlap C."/>
        </authorList>
    </citation>
    <scope>NUCLEOTIDE SEQUENCE [LARGE SCALE GENOMIC DNA]</scope>
    <source>
        <strain evidence="9 10">AC230</strain>
    </source>
</reference>
<keyword evidence="10" id="KW-1185">Reference proteome</keyword>
<feature type="domain" description="Bacterial alpha-L-rhamnosidase N-terminal" evidence="6">
    <location>
        <begin position="216"/>
        <end position="384"/>
    </location>
</feature>
<dbReference type="Gene3D" id="2.60.420.10">
    <property type="entry name" value="Maltose phosphorylase, domain 3"/>
    <property type="match status" value="1"/>
</dbReference>
<keyword evidence="3" id="KW-0378">Hydrolase</keyword>
<dbReference type="EMBL" id="QQNA01000015">
    <property type="protein sequence ID" value="RDG39630.1"/>
    <property type="molecule type" value="Genomic_DNA"/>
</dbReference>
<evidence type="ECO:0000256" key="3">
    <source>
        <dbReference type="ARBA" id="ARBA00022801"/>
    </source>
</evidence>
<dbReference type="GO" id="GO:0005975">
    <property type="term" value="P:carbohydrate metabolic process"/>
    <property type="evidence" value="ECO:0007669"/>
    <property type="project" value="InterPro"/>
</dbReference>
<feature type="compositionally biased region" description="Low complexity" evidence="4">
    <location>
        <begin position="952"/>
        <end position="977"/>
    </location>
</feature>
<evidence type="ECO:0000256" key="4">
    <source>
        <dbReference type="SAM" id="MobiDB-lite"/>
    </source>
</evidence>
<sequence length="990" mass="106359">MPANGGGSANGSAADAGSVDAVPVEGASVEGVSTDVVPVEGVSAGAVSTDAGSRGLRPYALRCDHRTTPLGIDEAAPLLGWRLASGHRGDDPTAYRVRVAERPEDLDEGGRPRWDTGRVEDPDAIGVVYAGPALTPRTRYHWRLSVWPAGPAAPAEATSWFETAFTGTPDWRASWIAHDPGPLPVMDAPTEGAHALDDHGLAPCPLLRRAFTAPAPSRARLYVSARGLYEIRLGGVRVGDAELAPGWTDYTRRVQYQTYDVTALLRDGENVLAATLADGWWSGFVGFEPRRAGAHYGAFPQLLAELHLTGADGRTTVIVTDAAWRTATGAVRHADLLMGECHDLRLAADGWELPGFDDSGWSPAVVTDADHGLLVAGVDEPVRAMAELPARTVTRTGEAVHVVDFGQNLAGRVRLSVGALPSGARVTVRHAEALDEAGRPYTANLRTAAATDVLIGDGREHTVFEPGFTYHGFRYAEISGLPELRPRDIVAVALHSDTPWAGSFDCSDPEINRLHACVEWGQRSNFVSVPTDCPQRDERLGWLADAQVFLPTAARNADVAAFFTKWLRDVEDARTPDGGFTNVAPRLTGVADEGAPGWGDAGVVIPWHLYRTYGDPRFLSRALPAMRSWIDLIRRHNPDLVWRRKVGPHFADWLAPGTPTPRAVVATAYFAHSTRLTAHAAEALGEWDTARTHHRLADDIRTVFTDRFVIFDGQSLSIEGDTQTGYLLALAFGLLPEDRVPAAARRLAELVESAGPALLTGFLGVALAAPVLDACGRADLAHALLRRTETPSWLFPLRHGATTIWERWDGWTPQTGFRAPSMNSFNHYALGSIGEWLHRGVAGLDQHPDSTGYRRLRVRPRPGALTHAHSRYESARGTAEARWERRGATLSLWVRVPPGADAEVHVPTEEPGSVRESGGDPTARGHIAPLRTEPGHAVYRVASGTYHFTATAPGPAPAATGPRVAEAPATAPATAPAQLTRVGPSEEGTP</sequence>
<feature type="region of interest" description="Disordered" evidence="4">
    <location>
        <begin position="952"/>
        <end position="990"/>
    </location>
</feature>
<dbReference type="PANTHER" id="PTHR33307:SF6">
    <property type="entry name" value="ALPHA-RHAMNOSIDASE (EUROFUNG)-RELATED"/>
    <property type="match status" value="1"/>
</dbReference>
<organism evidence="9 10">
    <name type="scientific">Streptomyces corynorhini</name>
    <dbReference type="NCBI Taxonomy" id="2282652"/>
    <lineage>
        <taxon>Bacteria</taxon>
        <taxon>Bacillati</taxon>
        <taxon>Actinomycetota</taxon>
        <taxon>Actinomycetes</taxon>
        <taxon>Kitasatosporales</taxon>
        <taxon>Streptomycetaceae</taxon>
        <taxon>Streptomyces</taxon>
    </lineage>
</organism>
<dbReference type="PIRSF" id="PIRSF010631">
    <property type="entry name" value="A-rhamnsds"/>
    <property type="match status" value="1"/>
</dbReference>
<dbReference type="Gene3D" id="2.60.120.260">
    <property type="entry name" value="Galactose-binding domain-like"/>
    <property type="match status" value="2"/>
</dbReference>
<dbReference type="Gene3D" id="2.60.40.10">
    <property type="entry name" value="Immunoglobulins"/>
    <property type="match status" value="1"/>
</dbReference>